<accession>A0ABW7CI60</accession>
<comment type="caution">
    <text evidence="6">The sequence shown here is derived from an EMBL/GenBank/DDBJ whole genome shotgun (WGS) entry which is preliminary data.</text>
</comment>
<feature type="transmembrane region" description="Helical" evidence="4">
    <location>
        <begin position="101"/>
        <end position="122"/>
    </location>
</feature>
<dbReference type="PANTHER" id="PTHR23537">
    <property type="match status" value="1"/>
</dbReference>
<feature type="transmembrane region" description="Helical" evidence="4">
    <location>
        <begin position="129"/>
        <end position="147"/>
    </location>
</feature>
<keyword evidence="2 4" id="KW-1133">Transmembrane helix</keyword>
<keyword evidence="3 4" id="KW-0472">Membrane</keyword>
<dbReference type="Proteomes" id="UP001605250">
    <property type="component" value="Unassembled WGS sequence"/>
</dbReference>
<evidence type="ECO:0000313" key="6">
    <source>
        <dbReference type="EMBL" id="MFG6075899.1"/>
    </source>
</evidence>
<keyword evidence="1 4" id="KW-0812">Transmembrane</keyword>
<feature type="transmembrane region" description="Helical" evidence="4">
    <location>
        <begin position="153"/>
        <end position="175"/>
    </location>
</feature>
<sequence>MSTGKENTEYLRLLKGIITLVAVMGIGRFSLTPQIPLMIEDGFLTLSSAGILAAMNYIGYLLGAIHVSKLKRHHTFYLKTGLMATVLVTLLSAATCNQAAFFWPLFGLAAVAGVLLVIAFAARIRTQPALATAMIVQGAGVASVVFFHDAKGLLIATLLTGLGFLSIMQLSMRLAREVTQGAVARTVAVLTSGYATGQLIGPLISSLSVTLFHSLEPALLLAAAGLVAGGILVLLGIKNTA</sequence>
<keyword evidence="7" id="KW-1185">Reference proteome</keyword>
<feature type="domain" description="Major facilitator superfamily (MFS) profile" evidence="5">
    <location>
        <begin position="52"/>
        <end position="241"/>
    </location>
</feature>
<gene>
    <name evidence="6" type="ORF">AB3U87_05905</name>
</gene>
<dbReference type="EMBL" id="JBGCUC010000004">
    <property type="protein sequence ID" value="MFG6075899.1"/>
    <property type="molecule type" value="Genomic_DNA"/>
</dbReference>
<evidence type="ECO:0000256" key="1">
    <source>
        <dbReference type="ARBA" id="ARBA00022692"/>
    </source>
</evidence>
<feature type="transmembrane region" description="Helical" evidence="4">
    <location>
        <begin position="76"/>
        <end position="95"/>
    </location>
</feature>
<dbReference type="InterPro" id="IPR010645">
    <property type="entry name" value="MFS_4"/>
</dbReference>
<feature type="transmembrane region" description="Helical" evidence="4">
    <location>
        <begin position="12"/>
        <end position="31"/>
    </location>
</feature>
<protein>
    <submittedName>
        <fullName evidence="6">YbfB/YjiJ family MFS transporter</fullName>
    </submittedName>
</protein>
<feature type="transmembrane region" description="Helical" evidence="4">
    <location>
        <begin position="43"/>
        <end position="64"/>
    </location>
</feature>
<evidence type="ECO:0000256" key="4">
    <source>
        <dbReference type="SAM" id="Phobius"/>
    </source>
</evidence>
<dbReference type="Pfam" id="PF06779">
    <property type="entry name" value="MFS_4"/>
    <property type="match status" value="1"/>
</dbReference>
<feature type="transmembrane region" description="Helical" evidence="4">
    <location>
        <begin position="218"/>
        <end position="237"/>
    </location>
</feature>
<name>A0ABW7CI60_9GAMM</name>
<evidence type="ECO:0000256" key="2">
    <source>
        <dbReference type="ARBA" id="ARBA00022989"/>
    </source>
</evidence>
<dbReference type="PANTHER" id="PTHR23537:SF1">
    <property type="entry name" value="SUGAR TRANSPORTER"/>
    <property type="match status" value="1"/>
</dbReference>
<dbReference type="Gene3D" id="1.20.1250.20">
    <property type="entry name" value="MFS general substrate transporter like domains"/>
    <property type="match status" value="1"/>
</dbReference>
<dbReference type="PROSITE" id="PS50850">
    <property type="entry name" value="MFS"/>
    <property type="match status" value="1"/>
</dbReference>
<feature type="transmembrane region" description="Helical" evidence="4">
    <location>
        <begin position="187"/>
        <end position="212"/>
    </location>
</feature>
<evidence type="ECO:0000259" key="5">
    <source>
        <dbReference type="PROSITE" id="PS50850"/>
    </source>
</evidence>
<dbReference type="SUPFAM" id="SSF103473">
    <property type="entry name" value="MFS general substrate transporter"/>
    <property type="match status" value="1"/>
</dbReference>
<proteinExistence type="predicted"/>
<evidence type="ECO:0000313" key="7">
    <source>
        <dbReference type="Proteomes" id="UP001605250"/>
    </source>
</evidence>
<evidence type="ECO:0000256" key="3">
    <source>
        <dbReference type="ARBA" id="ARBA00023136"/>
    </source>
</evidence>
<dbReference type="InterPro" id="IPR020846">
    <property type="entry name" value="MFS_dom"/>
</dbReference>
<reference evidence="6 7" key="1">
    <citation type="submission" date="2024-07" db="EMBL/GenBank/DDBJ databases">
        <title>Novel bacterial strain Erwinia sp. OPT-41 promoting growth of various crops.</title>
        <authorList>
            <person name="Egorshina A."/>
            <person name="Lukyantsev M.A."/>
            <person name="Golubev S.N."/>
            <person name="Muratova A.Y."/>
            <person name="Bulygina E.A."/>
        </authorList>
    </citation>
    <scope>NUCLEOTIDE SEQUENCE [LARGE SCALE GENOMIC DNA]</scope>
    <source>
        <strain evidence="6 7">OPT-41</strain>
    </source>
</reference>
<organism evidence="6 7">
    <name type="scientific">Erwinia plantamica</name>
    <dbReference type="NCBI Taxonomy" id="3237104"/>
    <lineage>
        <taxon>Bacteria</taxon>
        <taxon>Pseudomonadati</taxon>
        <taxon>Pseudomonadota</taxon>
        <taxon>Gammaproteobacteria</taxon>
        <taxon>Enterobacterales</taxon>
        <taxon>Erwiniaceae</taxon>
        <taxon>Erwinia</taxon>
    </lineage>
</organism>
<dbReference type="InterPro" id="IPR036259">
    <property type="entry name" value="MFS_trans_sf"/>
</dbReference>